<comment type="catalytic activity">
    <reaction evidence="7">
        <text>L-glutamyl-tRNA(Gln) + L-glutamine + ATP + H2O = L-glutaminyl-tRNA(Gln) + L-glutamate + ADP + phosphate + H(+)</text>
        <dbReference type="Rhea" id="RHEA:17521"/>
        <dbReference type="Rhea" id="RHEA-COMP:9681"/>
        <dbReference type="Rhea" id="RHEA-COMP:9684"/>
        <dbReference type="ChEBI" id="CHEBI:15377"/>
        <dbReference type="ChEBI" id="CHEBI:15378"/>
        <dbReference type="ChEBI" id="CHEBI:29985"/>
        <dbReference type="ChEBI" id="CHEBI:30616"/>
        <dbReference type="ChEBI" id="CHEBI:43474"/>
        <dbReference type="ChEBI" id="CHEBI:58359"/>
        <dbReference type="ChEBI" id="CHEBI:78520"/>
        <dbReference type="ChEBI" id="CHEBI:78521"/>
        <dbReference type="ChEBI" id="CHEBI:456216"/>
    </reaction>
</comment>
<keyword evidence="4" id="KW-0067">ATP-binding</keyword>
<dbReference type="InterPro" id="IPR018027">
    <property type="entry name" value="Asn/Gln_amidotransferase"/>
</dbReference>
<name>A0A0G1JBG3_UNCKA</name>
<gene>
    <name evidence="9" type="ORF">UW65_C0037G0008</name>
</gene>
<dbReference type="EMBL" id="LCJD01000037">
    <property type="protein sequence ID" value="KKT68688.1"/>
    <property type="molecule type" value="Genomic_DNA"/>
</dbReference>
<dbReference type="AlphaFoldDB" id="A0A0G1JBG3"/>
<dbReference type="GO" id="GO:0006412">
    <property type="term" value="P:translation"/>
    <property type="evidence" value="ECO:0007669"/>
    <property type="project" value="UniProtKB-KW"/>
</dbReference>
<dbReference type="Pfam" id="PF02637">
    <property type="entry name" value="GatB_Yqey"/>
    <property type="match status" value="1"/>
</dbReference>
<evidence type="ECO:0000256" key="3">
    <source>
        <dbReference type="ARBA" id="ARBA00022741"/>
    </source>
</evidence>
<dbReference type="SUPFAM" id="SSF89095">
    <property type="entry name" value="GatB/YqeY motif"/>
    <property type="match status" value="1"/>
</dbReference>
<evidence type="ECO:0000256" key="6">
    <source>
        <dbReference type="ARBA" id="ARBA00047380"/>
    </source>
</evidence>
<keyword evidence="9" id="KW-0808">Transferase</keyword>
<keyword evidence="3" id="KW-0547">Nucleotide-binding</keyword>
<sequence>MLTNDPVGTANVLINKAGLRTSSSEDLAKEVVQKRSSHTLTVSELTEVVSKVIVANPEVVANYKGGKESALQFLVGQCMRETQGKADPRTIIDLLKQTV</sequence>
<evidence type="ECO:0000313" key="10">
    <source>
        <dbReference type="Proteomes" id="UP000034783"/>
    </source>
</evidence>
<evidence type="ECO:0000256" key="5">
    <source>
        <dbReference type="ARBA" id="ARBA00022917"/>
    </source>
</evidence>
<evidence type="ECO:0000256" key="2">
    <source>
        <dbReference type="ARBA" id="ARBA00022598"/>
    </source>
</evidence>
<dbReference type="GO" id="GO:0005524">
    <property type="term" value="F:ATP binding"/>
    <property type="evidence" value="ECO:0007669"/>
    <property type="project" value="UniProtKB-KW"/>
</dbReference>
<feature type="domain" description="Asn/Gln amidotransferase" evidence="8">
    <location>
        <begin position="1"/>
        <end position="99"/>
    </location>
</feature>
<protein>
    <submittedName>
        <fullName evidence="9">Aspartyl/glutamyl-tRNA(Asn/Gln) amidotransferase subunit B</fullName>
    </submittedName>
</protein>
<reference evidence="9 10" key="1">
    <citation type="journal article" date="2015" name="Nature">
        <title>rRNA introns, odd ribosomes, and small enigmatic genomes across a large radiation of phyla.</title>
        <authorList>
            <person name="Brown C.T."/>
            <person name="Hug L.A."/>
            <person name="Thomas B.C."/>
            <person name="Sharon I."/>
            <person name="Castelle C.J."/>
            <person name="Singh A."/>
            <person name="Wilkins M.J."/>
            <person name="Williams K.H."/>
            <person name="Banfield J.F."/>
        </authorList>
    </citation>
    <scope>NUCLEOTIDE SEQUENCE [LARGE SCALE GENOMIC DNA]</scope>
</reference>
<dbReference type="Gene3D" id="1.10.10.410">
    <property type="match status" value="1"/>
</dbReference>
<dbReference type="GO" id="GO:0016740">
    <property type="term" value="F:transferase activity"/>
    <property type="evidence" value="ECO:0007669"/>
    <property type="project" value="UniProtKB-KW"/>
</dbReference>
<proteinExistence type="predicted"/>
<accession>A0A0G1JBG3</accession>
<dbReference type="SMART" id="SM00845">
    <property type="entry name" value="GatB_Yqey"/>
    <property type="match status" value="1"/>
</dbReference>
<comment type="catalytic activity">
    <reaction evidence="6">
        <text>L-aspartyl-tRNA(Asn) + L-glutamine + ATP + H2O = L-asparaginyl-tRNA(Asn) + L-glutamate + ADP + phosphate + 2 H(+)</text>
        <dbReference type="Rhea" id="RHEA:14513"/>
        <dbReference type="Rhea" id="RHEA-COMP:9674"/>
        <dbReference type="Rhea" id="RHEA-COMP:9677"/>
        <dbReference type="ChEBI" id="CHEBI:15377"/>
        <dbReference type="ChEBI" id="CHEBI:15378"/>
        <dbReference type="ChEBI" id="CHEBI:29985"/>
        <dbReference type="ChEBI" id="CHEBI:30616"/>
        <dbReference type="ChEBI" id="CHEBI:43474"/>
        <dbReference type="ChEBI" id="CHEBI:58359"/>
        <dbReference type="ChEBI" id="CHEBI:78515"/>
        <dbReference type="ChEBI" id="CHEBI:78516"/>
        <dbReference type="ChEBI" id="CHEBI:456216"/>
    </reaction>
</comment>
<organism evidence="9 10">
    <name type="scientific">candidate division WWE3 bacterium GW2011_GWB1_44_4</name>
    <dbReference type="NCBI Taxonomy" id="1619116"/>
    <lineage>
        <taxon>Bacteria</taxon>
        <taxon>Katanobacteria</taxon>
    </lineage>
</organism>
<evidence type="ECO:0000256" key="1">
    <source>
        <dbReference type="ARBA" id="ARBA00011123"/>
    </source>
</evidence>
<dbReference type="FunFam" id="1.10.10.410:FF:000001">
    <property type="entry name" value="Aspartyl/glutamyl-tRNA(Asn/Gln) amidotransferase subunit B"/>
    <property type="match status" value="1"/>
</dbReference>
<dbReference type="InterPro" id="IPR023168">
    <property type="entry name" value="GatB_Yqey_C_2"/>
</dbReference>
<comment type="subunit">
    <text evidence="1">Heterotrimer of A, B and C subunits.</text>
</comment>
<keyword evidence="2" id="KW-0436">Ligase</keyword>
<dbReference type="Proteomes" id="UP000034783">
    <property type="component" value="Unassembled WGS sequence"/>
</dbReference>
<evidence type="ECO:0000259" key="8">
    <source>
        <dbReference type="SMART" id="SM00845"/>
    </source>
</evidence>
<evidence type="ECO:0000256" key="7">
    <source>
        <dbReference type="ARBA" id="ARBA00047913"/>
    </source>
</evidence>
<dbReference type="GO" id="GO:0016884">
    <property type="term" value="F:carbon-nitrogen ligase activity, with glutamine as amido-N-donor"/>
    <property type="evidence" value="ECO:0007669"/>
    <property type="project" value="InterPro"/>
</dbReference>
<comment type="caution">
    <text evidence="9">The sequence shown here is derived from an EMBL/GenBank/DDBJ whole genome shotgun (WGS) entry which is preliminary data.</text>
</comment>
<dbReference type="InterPro" id="IPR003789">
    <property type="entry name" value="Asn/Gln_tRNA_amidoTrase-B-like"/>
</dbReference>
<evidence type="ECO:0000256" key="4">
    <source>
        <dbReference type="ARBA" id="ARBA00022840"/>
    </source>
</evidence>
<evidence type="ECO:0000313" key="9">
    <source>
        <dbReference type="EMBL" id="KKT68688.1"/>
    </source>
</evidence>
<keyword evidence="5" id="KW-0648">Protein biosynthesis</keyword>